<dbReference type="AlphaFoldDB" id="A0A0C9NB69"/>
<accession>A0A0C9NB69</accession>
<evidence type="ECO:0000313" key="1">
    <source>
        <dbReference type="EMBL" id="GAN12003.1"/>
    </source>
</evidence>
<name>A0A0C9NB69_SPHPI</name>
<proteinExistence type="predicted"/>
<gene>
    <name evidence="1" type="ORF">SP6_01_00830</name>
</gene>
<reference evidence="1 2" key="1">
    <citation type="submission" date="2014-08" db="EMBL/GenBank/DDBJ databases">
        <title>Whole genome shotgun sequence of Sphingomonas paucimobilis NBRC 13935.</title>
        <authorList>
            <person name="Hosoyama A."/>
            <person name="Hashimoto M."/>
            <person name="Hosoyama Y."/>
            <person name="Noguchi M."/>
            <person name="Uohara A."/>
            <person name="Ohji S."/>
            <person name="Katano-Makiyama Y."/>
            <person name="Ichikawa N."/>
            <person name="Kimura A."/>
            <person name="Yamazoe A."/>
            <person name="Fujita N."/>
        </authorList>
    </citation>
    <scope>NUCLEOTIDE SEQUENCE [LARGE SCALE GENOMIC DNA]</scope>
    <source>
        <strain evidence="1 2">NBRC 13935</strain>
    </source>
</reference>
<protein>
    <submittedName>
        <fullName evidence="1">DNA, contig: SP601</fullName>
    </submittedName>
</protein>
<dbReference type="GeneID" id="78526822"/>
<evidence type="ECO:0000313" key="2">
    <source>
        <dbReference type="Proteomes" id="UP000032025"/>
    </source>
</evidence>
<keyword evidence="2" id="KW-1185">Reference proteome</keyword>
<dbReference type="EMBL" id="BBJS01000001">
    <property type="protein sequence ID" value="GAN12003.1"/>
    <property type="molecule type" value="Genomic_DNA"/>
</dbReference>
<comment type="caution">
    <text evidence="1">The sequence shown here is derived from an EMBL/GenBank/DDBJ whole genome shotgun (WGS) entry which is preliminary data.</text>
</comment>
<sequence>MSHPNVTLEHVIALAQAAMEGADALGMPLAGNHIAAGLDILRAASPEQPDVRDHG</sequence>
<dbReference type="RefSeq" id="WP_007405732.1">
    <property type="nucleotide sequence ID" value="NZ_BBJS01000001.1"/>
</dbReference>
<dbReference type="Proteomes" id="UP000032025">
    <property type="component" value="Unassembled WGS sequence"/>
</dbReference>
<organism evidence="1 2">
    <name type="scientific">Sphingomonas paucimobilis NBRC 13935</name>
    <dbReference type="NCBI Taxonomy" id="1219050"/>
    <lineage>
        <taxon>Bacteria</taxon>
        <taxon>Pseudomonadati</taxon>
        <taxon>Pseudomonadota</taxon>
        <taxon>Alphaproteobacteria</taxon>
        <taxon>Sphingomonadales</taxon>
        <taxon>Sphingomonadaceae</taxon>
        <taxon>Sphingomonas</taxon>
    </lineage>
</organism>